<dbReference type="Gene3D" id="3.20.20.70">
    <property type="entry name" value="Aldolase class I"/>
    <property type="match status" value="1"/>
</dbReference>
<evidence type="ECO:0000256" key="12">
    <source>
        <dbReference type="RuleBase" id="RU000512"/>
    </source>
</evidence>
<dbReference type="NCBIfam" id="NF001273">
    <property type="entry name" value="PRK00230.1"/>
    <property type="match status" value="1"/>
</dbReference>
<feature type="binding site" evidence="9">
    <location>
        <begin position="66"/>
        <end position="75"/>
    </location>
    <ligand>
        <name>substrate</name>
    </ligand>
</feature>
<evidence type="ECO:0000313" key="15">
    <source>
        <dbReference type="Proteomes" id="UP000061704"/>
    </source>
</evidence>
<dbReference type="STRING" id="476281.ICMP_085"/>
<protein>
    <recommendedName>
        <fullName evidence="9">Orotidine 5'-phosphate decarboxylase</fullName>
        <ecNumber evidence="9">4.1.1.23</ecNumber>
    </recommendedName>
    <alternativeName>
        <fullName evidence="9">OMP decarboxylase</fullName>
        <shortName evidence="9">OMPDCase</shortName>
        <shortName evidence="9">OMPdecase</shortName>
    </alternativeName>
</protein>
<dbReference type="InterPro" id="IPR047596">
    <property type="entry name" value="OMPdecase_bac"/>
</dbReference>
<evidence type="ECO:0000256" key="10">
    <source>
        <dbReference type="PIRSR" id="PIRSR614732-1"/>
    </source>
</evidence>
<feature type="binding site" evidence="9 11">
    <location>
        <position position="39"/>
    </location>
    <ligand>
        <name>substrate</name>
    </ligand>
</feature>
<dbReference type="SUPFAM" id="SSF51366">
    <property type="entry name" value="Ribulose-phoshate binding barrel"/>
    <property type="match status" value="1"/>
</dbReference>
<evidence type="ECO:0000256" key="5">
    <source>
        <dbReference type="ARBA" id="ARBA00022975"/>
    </source>
</evidence>
<comment type="similarity">
    <text evidence="8 9">Belongs to the OMP decarboxylase family. Type 1 subfamily.</text>
</comment>
<feature type="binding site" evidence="9 11">
    <location>
        <position position="187"/>
    </location>
    <ligand>
        <name>substrate</name>
    </ligand>
</feature>
<dbReference type="SMART" id="SM00934">
    <property type="entry name" value="OMPdecase"/>
    <property type="match status" value="1"/>
</dbReference>
<evidence type="ECO:0000256" key="3">
    <source>
        <dbReference type="ARBA" id="ARBA00011738"/>
    </source>
</evidence>
<comment type="pathway">
    <text evidence="2 9 12">Pyrimidine metabolism; UMP biosynthesis via de novo pathway; UMP from orotate: step 2/2.</text>
</comment>
<dbReference type="GO" id="GO:0044205">
    <property type="term" value="P:'de novo' UMP biosynthetic process"/>
    <property type="evidence" value="ECO:0007669"/>
    <property type="project" value="UniProtKB-UniRule"/>
</dbReference>
<evidence type="ECO:0000259" key="13">
    <source>
        <dbReference type="SMART" id="SM00934"/>
    </source>
</evidence>
<dbReference type="OrthoDB" id="9806203at2"/>
<feature type="active site" description="For OMPdecase activity" evidence="10">
    <location>
        <position position="66"/>
    </location>
</feature>
<reference evidence="14 15" key="1">
    <citation type="journal article" date="2011" name="Genome Biol. Evol.">
        <title>Reductive evolution of bacterial genome in insect gut environment.</title>
        <authorList>
            <person name="Nikoh N."/>
            <person name="Hosokawa T."/>
            <person name="Ohshima K."/>
            <person name="Hattori M."/>
            <person name="Fukatsu T."/>
        </authorList>
    </citation>
    <scope>NUCLEOTIDE SEQUENCE [LARGE SCALE GENOMIC DNA]</scope>
    <source>
        <strain evidence="14 15">Mpkobe</strain>
    </source>
</reference>
<feature type="binding site" evidence="9 11">
    <location>
        <position position="126"/>
    </location>
    <ligand>
        <name>substrate</name>
    </ligand>
</feature>
<dbReference type="EMBL" id="AP010872">
    <property type="protein sequence ID" value="BAH82951.1"/>
    <property type="molecule type" value="Genomic_DNA"/>
</dbReference>
<dbReference type="CDD" id="cd04725">
    <property type="entry name" value="OMP_decarboxylase_like"/>
    <property type="match status" value="1"/>
</dbReference>
<evidence type="ECO:0000256" key="8">
    <source>
        <dbReference type="ARBA" id="ARBA00061012"/>
    </source>
</evidence>
<dbReference type="PROSITE" id="PS00156">
    <property type="entry name" value="OMPDECASE"/>
    <property type="match status" value="1"/>
</dbReference>
<feature type="binding site" evidence="9 11">
    <location>
        <position position="17"/>
    </location>
    <ligand>
        <name>substrate</name>
    </ligand>
</feature>
<dbReference type="GO" id="GO:0005829">
    <property type="term" value="C:cytosol"/>
    <property type="evidence" value="ECO:0007669"/>
    <property type="project" value="TreeGrafter"/>
</dbReference>
<dbReference type="InterPro" id="IPR011060">
    <property type="entry name" value="RibuloseP-bd_barrel"/>
</dbReference>
<feature type="active site" description="For OMPdecase activity" evidence="10">
    <location>
        <position position="71"/>
    </location>
</feature>
<dbReference type="InterPro" id="IPR001754">
    <property type="entry name" value="OMPdeCOase_dom"/>
</dbReference>
<evidence type="ECO:0000256" key="4">
    <source>
        <dbReference type="ARBA" id="ARBA00022793"/>
    </source>
</evidence>
<keyword evidence="15" id="KW-1185">Reference proteome</keyword>
<name>C5WC95_9ENTR</name>
<dbReference type="InterPro" id="IPR013785">
    <property type="entry name" value="Aldolase_TIM"/>
</dbReference>
<comment type="function">
    <text evidence="1 9">Catalyzes the decarboxylation of orotidine 5'-monophosphate (OMP) to uridine 5'-monophosphate (UMP).</text>
</comment>
<dbReference type="Pfam" id="PF00215">
    <property type="entry name" value="OMPdecase"/>
    <property type="match status" value="1"/>
</dbReference>
<dbReference type="Proteomes" id="UP000061704">
    <property type="component" value="Chromosome"/>
</dbReference>
<gene>
    <name evidence="9 14" type="primary">pyrF</name>
    <name evidence="14" type="ORF">ICMP_085</name>
</gene>
<dbReference type="EC" id="4.1.1.23" evidence="9"/>
<evidence type="ECO:0000256" key="1">
    <source>
        <dbReference type="ARBA" id="ARBA00002356"/>
    </source>
</evidence>
<feature type="active site" description="For OMPdecase activity" evidence="10">
    <location>
        <position position="68"/>
    </location>
</feature>
<comment type="subunit">
    <text evidence="3 9">Homodimer.</text>
</comment>
<evidence type="ECO:0000256" key="7">
    <source>
        <dbReference type="ARBA" id="ARBA00049157"/>
    </source>
</evidence>
<dbReference type="InterPro" id="IPR014732">
    <property type="entry name" value="OMPdecase"/>
</dbReference>
<feature type="binding site" evidence="9 11">
    <location>
        <position position="219"/>
    </location>
    <ligand>
        <name>substrate</name>
    </ligand>
</feature>
<dbReference type="NCBIfam" id="TIGR01740">
    <property type="entry name" value="pyrF"/>
    <property type="match status" value="1"/>
</dbReference>
<feature type="active site" description="Proton donor" evidence="9">
    <location>
        <position position="68"/>
    </location>
</feature>
<feature type="domain" description="Orotidine 5'-phosphate decarboxylase" evidence="13">
    <location>
        <begin position="11"/>
        <end position="234"/>
    </location>
</feature>
<keyword evidence="4 9" id="KW-0210">Decarboxylase</keyword>
<evidence type="ECO:0000256" key="2">
    <source>
        <dbReference type="ARBA" id="ARBA00004861"/>
    </source>
</evidence>
<dbReference type="KEGG" id="icp:ICMP_085"/>
<keyword evidence="5 9" id="KW-0665">Pyrimidine biosynthesis</keyword>
<evidence type="ECO:0000313" key="14">
    <source>
        <dbReference type="EMBL" id="BAH82951.1"/>
    </source>
</evidence>
<feature type="binding site" evidence="9 11">
    <location>
        <position position="198"/>
    </location>
    <ligand>
        <name>substrate</name>
    </ligand>
</feature>
<accession>C5WC95</accession>
<dbReference type="PANTHER" id="PTHR32119">
    <property type="entry name" value="OROTIDINE 5'-PHOSPHATE DECARBOXYLASE"/>
    <property type="match status" value="1"/>
</dbReference>
<feature type="binding site" evidence="9 11">
    <location>
        <position position="218"/>
    </location>
    <ligand>
        <name>substrate</name>
    </ligand>
</feature>
<evidence type="ECO:0000256" key="6">
    <source>
        <dbReference type="ARBA" id="ARBA00023239"/>
    </source>
</evidence>
<dbReference type="RefSeq" id="WP_041068708.1">
    <property type="nucleotide sequence ID" value="NZ_AP010872.1"/>
</dbReference>
<dbReference type="UniPathway" id="UPA00070">
    <property type="reaction ID" value="UER00120"/>
</dbReference>
<dbReference type="HAMAP" id="MF_01200_B">
    <property type="entry name" value="OMPdecase_type1_B"/>
    <property type="match status" value="1"/>
</dbReference>
<evidence type="ECO:0000256" key="9">
    <source>
        <dbReference type="HAMAP-Rule" id="MF_01200"/>
    </source>
</evidence>
<sequence length="239" mass="26809">MTNLHKKNNSPVILALDYKNLNETLSLVDCIDPESCRLKVGKEMFTLFGPYLVKLLQERGFEVFLDLKFYDIPNTTGRAVAAAAELGVWMLNLHANGGTRMMNTARKILDSLGKDAPKLIAVTILTSMEKQDLYEIGIHSTPFEHAERLARLAYECNLDGVVCSPKEANHFKQIFGKDFILVTPGIRFINSDMDEDDQRRIMTPQQAHLSGADYIVVGRPVTESTNPIFTLTSIINSFK</sequence>
<dbReference type="GO" id="GO:0004590">
    <property type="term" value="F:orotidine-5'-phosphate decarboxylase activity"/>
    <property type="evidence" value="ECO:0007669"/>
    <property type="project" value="UniProtKB-UniRule"/>
</dbReference>
<dbReference type="InterPro" id="IPR018089">
    <property type="entry name" value="OMPdecase_AS"/>
</dbReference>
<dbReference type="HOGENOM" id="CLU_067069_0_0_6"/>
<dbReference type="FunFam" id="3.20.20.70:FF:000015">
    <property type="entry name" value="Orotidine 5'-phosphate decarboxylase"/>
    <property type="match status" value="1"/>
</dbReference>
<keyword evidence="6 9" id="KW-0456">Lyase</keyword>
<organism evidence="14 15">
    <name type="scientific">Candidatus Ishikawaella capsulata Mpkobe</name>
    <dbReference type="NCBI Taxonomy" id="476281"/>
    <lineage>
        <taxon>Bacteria</taxon>
        <taxon>Pseudomonadati</taxon>
        <taxon>Pseudomonadota</taxon>
        <taxon>Gammaproteobacteria</taxon>
        <taxon>Enterobacterales</taxon>
        <taxon>Enterobacteriaceae</taxon>
        <taxon>Candidatus Ishikawella</taxon>
    </lineage>
</organism>
<proteinExistence type="inferred from homology"/>
<dbReference type="PANTHER" id="PTHR32119:SF2">
    <property type="entry name" value="OROTIDINE 5'-PHOSPHATE DECARBOXYLASE"/>
    <property type="match status" value="1"/>
</dbReference>
<evidence type="ECO:0000256" key="11">
    <source>
        <dbReference type="PIRSR" id="PIRSR614732-2"/>
    </source>
</evidence>
<dbReference type="AlphaFoldDB" id="C5WC95"/>
<comment type="catalytic activity">
    <reaction evidence="7 9 12">
        <text>orotidine 5'-phosphate + H(+) = UMP + CO2</text>
        <dbReference type="Rhea" id="RHEA:11596"/>
        <dbReference type="ChEBI" id="CHEBI:15378"/>
        <dbReference type="ChEBI" id="CHEBI:16526"/>
        <dbReference type="ChEBI" id="CHEBI:57538"/>
        <dbReference type="ChEBI" id="CHEBI:57865"/>
        <dbReference type="EC" id="4.1.1.23"/>
    </reaction>
</comment>
<dbReference type="GO" id="GO:0006207">
    <property type="term" value="P:'de novo' pyrimidine nucleobase biosynthetic process"/>
    <property type="evidence" value="ECO:0007669"/>
    <property type="project" value="InterPro"/>
</dbReference>